<name>A0A814ZBR2_9BILA</name>
<dbReference type="Pfam" id="PF01697">
    <property type="entry name" value="Glyco_transf_92"/>
    <property type="match status" value="1"/>
</dbReference>
<comment type="similarity">
    <text evidence="2 8">Belongs to the glycosyltransferase 92 family.</text>
</comment>
<protein>
    <recommendedName>
        <fullName evidence="8">Glycosyltransferase family 92 protein</fullName>
        <ecNumber evidence="8">2.4.1.-</ecNumber>
    </recommendedName>
</protein>
<evidence type="ECO:0000256" key="4">
    <source>
        <dbReference type="ARBA" id="ARBA00022679"/>
    </source>
</evidence>
<comment type="subcellular location">
    <subcellularLocation>
        <location evidence="1">Membrane</location>
        <topology evidence="1">Single-pass membrane protein</topology>
    </subcellularLocation>
</comment>
<accession>A0A814ZBR2</accession>
<dbReference type="InterPro" id="IPR008166">
    <property type="entry name" value="Glyco_transf_92"/>
</dbReference>
<organism evidence="10 11">
    <name type="scientific">Rotaria sordida</name>
    <dbReference type="NCBI Taxonomy" id="392033"/>
    <lineage>
        <taxon>Eukaryota</taxon>
        <taxon>Metazoa</taxon>
        <taxon>Spiralia</taxon>
        <taxon>Gnathifera</taxon>
        <taxon>Rotifera</taxon>
        <taxon>Eurotatoria</taxon>
        <taxon>Bdelloidea</taxon>
        <taxon>Philodinida</taxon>
        <taxon>Philodinidae</taxon>
        <taxon>Rotaria</taxon>
    </lineage>
</organism>
<comment type="caution">
    <text evidence="10">The sequence shown here is derived from an EMBL/GenBank/DDBJ whole genome shotgun (WGS) entry which is preliminary data.</text>
</comment>
<evidence type="ECO:0000313" key="11">
    <source>
        <dbReference type="Proteomes" id="UP000663870"/>
    </source>
</evidence>
<sequence>MDAYYAKIVKDGFYKCIFFAAGTSRMLRPTIVTRIGGQEIFDPHEHTLCLEFTIIPWHIDHWHGFQHHATPSEWIAQQIWSQNDCIYRYGYLHSWMLISDVDEFVVPMGQYRNFDQILAVVPSNYCALQVLHYRFKALQSVGTSEPKYRLRNYVHRDRQHHSPNANSKNFVRPHLVHYFAVHQVTRSTKNSPVFYADVETHKNVLFIHTAIDHICLLSSKV</sequence>
<dbReference type="Proteomes" id="UP000663870">
    <property type="component" value="Unassembled WGS sequence"/>
</dbReference>
<reference evidence="10" key="1">
    <citation type="submission" date="2021-02" db="EMBL/GenBank/DDBJ databases">
        <authorList>
            <person name="Nowell W R."/>
        </authorList>
    </citation>
    <scope>NUCLEOTIDE SEQUENCE</scope>
</reference>
<dbReference type="GO" id="GO:0005737">
    <property type="term" value="C:cytoplasm"/>
    <property type="evidence" value="ECO:0007669"/>
    <property type="project" value="TreeGrafter"/>
</dbReference>
<evidence type="ECO:0000256" key="6">
    <source>
        <dbReference type="ARBA" id="ARBA00022989"/>
    </source>
</evidence>
<dbReference type="EC" id="2.4.1.-" evidence="8"/>
<dbReference type="GO" id="GO:0016020">
    <property type="term" value="C:membrane"/>
    <property type="evidence" value="ECO:0007669"/>
    <property type="project" value="UniProtKB-SubCell"/>
</dbReference>
<evidence type="ECO:0000313" key="10">
    <source>
        <dbReference type="EMBL" id="CAF1240892.1"/>
    </source>
</evidence>
<evidence type="ECO:0000256" key="2">
    <source>
        <dbReference type="ARBA" id="ARBA00007647"/>
    </source>
</evidence>
<proteinExistence type="inferred from homology"/>
<dbReference type="EMBL" id="CAJNOL010000926">
    <property type="protein sequence ID" value="CAF1240892.1"/>
    <property type="molecule type" value="Genomic_DNA"/>
</dbReference>
<dbReference type="EMBL" id="CAJNOH010000518">
    <property type="protein sequence ID" value="CAF1064820.1"/>
    <property type="molecule type" value="Genomic_DNA"/>
</dbReference>
<keyword evidence="3 8" id="KW-0328">Glycosyltransferase</keyword>
<keyword evidence="5" id="KW-0812">Transmembrane</keyword>
<evidence type="ECO:0000256" key="7">
    <source>
        <dbReference type="ARBA" id="ARBA00023136"/>
    </source>
</evidence>
<evidence type="ECO:0000256" key="1">
    <source>
        <dbReference type="ARBA" id="ARBA00004167"/>
    </source>
</evidence>
<dbReference type="Proteomes" id="UP000663854">
    <property type="component" value="Unassembled WGS sequence"/>
</dbReference>
<evidence type="ECO:0000256" key="8">
    <source>
        <dbReference type="RuleBase" id="RU366017"/>
    </source>
</evidence>
<dbReference type="AlphaFoldDB" id="A0A814ZBR2"/>
<keyword evidence="4 8" id="KW-0808">Transferase</keyword>
<dbReference type="GO" id="GO:0016757">
    <property type="term" value="F:glycosyltransferase activity"/>
    <property type="evidence" value="ECO:0007669"/>
    <property type="project" value="UniProtKB-UniRule"/>
</dbReference>
<evidence type="ECO:0000313" key="9">
    <source>
        <dbReference type="EMBL" id="CAF1064820.1"/>
    </source>
</evidence>
<keyword evidence="6" id="KW-1133">Transmembrane helix</keyword>
<keyword evidence="11" id="KW-1185">Reference proteome</keyword>
<keyword evidence="7" id="KW-0472">Membrane</keyword>
<dbReference type="PANTHER" id="PTHR21461:SF87">
    <property type="entry name" value="GH12965P"/>
    <property type="match status" value="1"/>
</dbReference>
<evidence type="ECO:0000256" key="5">
    <source>
        <dbReference type="ARBA" id="ARBA00022692"/>
    </source>
</evidence>
<gene>
    <name evidence="10" type="ORF">JXQ802_LOCUS26453</name>
    <name evidence="9" type="ORF">PYM288_LOCUS17844</name>
</gene>
<evidence type="ECO:0000256" key="3">
    <source>
        <dbReference type="ARBA" id="ARBA00022676"/>
    </source>
</evidence>
<dbReference type="PANTHER" id="PTHR21461">
    <property type="entry name" value="GLYCOSYLTRANSFERASE FAMILY 92 PROTEIN"/>
    <property type="match status" value="1"/>
</dbReference>